<proteinExistence type="predicted"/>
<dbReference type="Proteomes" id="UP000245081">
    <property type="component" value="Unassembled WGS sequence"/>
</dbReference>
<accession>A0A2R5FA40</accession>
<keyword evidence="1" id="KW-0677">Repeat</keyword>
<feature type="repeat" description="TPR" evidence="3">
    <location>
        <begin position="434"/>
        <end position="467"/>
    </location>
</feature>
<dbReference type="RefSeq" id="WP_109015870.1">
    <property type="nucleotide sequence ID" value="NZ_BDOQ01000009.1"/>
</dbReference>
<dbReference type="InterPro" id="IPR013105">
    <property type="entry name" value="TPR_2"/>
</dbReference>
<organism evidence="4 5">
    <name type="scientific">Novimethylophilus kurashikiensis</name>
    <dbReference type="NCBI Taxonomy" id="1825523"/>
    <lineage>
        <taxon>Bacteria</taxon>
        <taxon>Pseudomonadati</taxon>
        <taxon>Pseudomonadota</taxon>
        <taxon>Betaproteobacteria</taxon>
        <taxon>Nitrosomonadales</taxon>
        <taxon>Methylophilaceae</taxon>
        <taxon>Novimethylophilus</taxon>
    </lineage>
</organism>
<evidence type="ECO:0000313" key="4">
    <source>
        <dbReference type="EMBL" id="GBG14689.1"/>
    </source>
</evidence>
<dbReference type="Gene3D" id="1.25.40.10">
    <property type="entry name" value="Tetratricopeptide repeat domain"/>
    <property type="match status" value="2"/>
</dbReference>
<evidence type="ECO:0000313" key="5">
    <source>
        <dbReference type="Proteomes" id="UP000245081"/>
    </source>
</evidence>
<keyword evidence="5" id="KW-1185">Reference proteome</keyword>
<name>A0A2R5FA40_9PROT</name>
<dbReference type="SMART" id="SM00028">
    <property type="entry name" value="TPR"/>
    <property type="match status" value="3"/>
</dbReference>
<dbReference type="Pfam" id="PF07719">
    <property type="entry name" value="TPR_2"/>
    <property type="match status" value="1"/>
</dbReference>
<dbReference type="InterPro" id="IPR019734">
    <property type="entry name" value="TPR_rpt"/>
</dbReference>
<dbReference type="PANTHER" id="PTHR12558">
    <property type="entry name" value="CELL DIVISION CYCLE 16,23,27"/>
    <property type="match status" value="1"/>
</dbReference>
<keyword evidence="2 3" id="KW-0802">TPR repeat</keyword>
<sequence length="541" mass="60227">MSEKSLQGVDIGATALEAAVDKILSSPVFAKSPRQQDLLRYLVTETINGNAARLKGYSIAVEVFGRSADFDPAEDAIVRVEMGRLRSKLREYYQTDGAGDDIVLDVPKGHYAVTSWSRASNVAESIQALSAHPRIREAESKPSLAVLPLINLSPDVCPDYFVDGITDTLIFELSRLSGLIVISRQSSFTYRSTQLPSAAIGEALGVRYLIEGSVQCCDGRVRTTIKLVEASSGIHLWSERFERGKDNLFELQDALALSIAKALQVKLVGSEAALFGNEETNNIEAYDELLHGLECHWKYSPSAVAEARAHFQHAADLDPTYAAAHAWLARALLFQWVMRWDADPALRDQAFEHARLAVSLNRKSPYVLAIMGWAHLWCKHREEAIATCREAVALDPNNFEALLFLSMSLSSAGFGEEALYYIEKARRLNPHSSPFYEFVLGQAYYVLEDYDKAIAAFQRGTELNQTFPPNYVYLSTTYALLGMDELAAKYRKLYYAIMGGDKTRMIVPPWTHAKLEADYRHLLQLAGFDPRYCEVSGTSAP</sequence>
<dbReference type="OrthoDB" id="54411at2"/>
<evidence type="ECO:0000256" key="1">
    <source>
        <dbReference type="ARBA" id="ARBA00022737"/>
    </source>
</evidence>
<dbReference type="SUPFAM" id="SSF48452">
    <property type="entry name" value="TPR-like"/>
    <property type="match status" value="1"/>
</dbReference>
<dbReference type="EMBL" id="BDOQ01000009">
    <property type="protein sequence ID" value="GBG14689.1"/>
    <property type="molecule type" value="Genomic_DNA"/>
</dbReference>
<dbReference type="PROSITE" id="PS50005">
    <property type="entry name" value="TPR"/>
    <property type="match status" value="1"/>
</dbReference>
<protein>
    <submittedName>
        <fullName evidence="4">Peptidase M48</fullName>
    </submittedName>
</protein>
<evidence type="ECO:0000256" key="3">
    <source>
        <dbReference type="PROSITE-ProRule" id="PRU00339"/>
    </source>
</evidence>
<gene>
    <name evidence="4" type="ORF">NMK_2289</name>
</gene>
<dbReference type="PANTHER" id="PTHR12558:SF33">
    <property type="entry name" value="BLL7664 PROTEIN"/>
    <property type="match status" value="1"/>
</dbReference>
<dbReference type="AlphaFoldDB" id="A0A2R5FA40"/>
<comment type="caution">
    <text evidence="4">The sequence shown here is derived from an EMBL/GenBank/DDBJ whole genome shotgun (WGS) entry which is preliminary data.</text>
</comment>
<dbReference type="InterPro" id="IPR011990">
    <property type="entry name" value="TPR-like_helical_dom_sf"/>
</dbReference>
<reference evidence="4 5" key="1">
    <citation type="journal article" date="2018" name="Environ. Microbiol.">
        <title>Isolation and genomic characterization of Novimethylophilus kurashikiensis gen. nov. sp. nov., a new lanthanide-dependent methylotrophic species of Methylophilaceae.</title>
        <authorList>
            <person name="Lv H."/>
            <person name="Sahin N."/>
            <person name="Tani A."/>
        </authorList>
    </citation>
    <scope>NUCLEOTIDE SEQUENCE [LARGE SCALE GENOMIC DNA]</scope>
    <source>
        <strain evidence="4 5">La2-4</strain>
    </source>
</reference>
<evidence type="ECO:0000256" key="2">
    <source>
        <dbReference type="ARBA" id="ARBA00022803"/>
    </source>
</evidence>